<dbReference type="EMBL" id="CP003532">
    <property type="protein sequence ID" value="AFK06062.1"/>
    <property type="molecule type" value="Genomic_DNA"/>
</dbReference>
<evidence type="ECO:0000259" key="2">
    <source>
        <dbReference type="Pfam" id="PF01458"/>
    </source>
</evidence>
<dbReference type="eggNOG" id="COG0719">
    <property type="taxonomic scope" value="Bacteria"/>
</dbReference>
<dbReference type="PANTHER" id="PTHR30508:SF1">
    <property type="entry name" value="UPF0051 PROTEIN ABCI8, CHLOROPLASTIC-RELATED"/>
    <property type="match status" value="1"/>
</dbReference>
<dbReference type="HOGENOM" id="CLU_894122_0_0_0"/>
<dbReference type="GO" id="GO:0016226">
    <property type="term" value="P:iron-sulfur cluster assembly"/>
    <property type="evidence" value="ECO:0007669"/>
    <property type="project" value="InterPro"/>
</dbReference>
<protein>
    <submittedName>
        <fullName evidence="3">ABC-type transport system involved in Fe-S cluster assembly, permease component</fullName>
    </submittedName>
</protein>
<reference evidence="3 4" key="1">
    <citation type="journal article" date="2012" name="Genome Biol. Evol.">
        <title>Genome Sequence of the Mesophilic Thermotogales Bacterium Mesotoga prima MesG1.Ag.4.2 Reveals the Largest Thermotogales Genome To Date.</title>
        <authorList>
            <person name="Zhaxybayeva O."/>
            <person name="Swithers K.S."/>
            <person name="Foght J."/>
            <person name="Green A.G."/>
            <person name="Bruce D."/>
            <person name="Detter C."/>
            <person name="Han S."/>
            <person name="Teshima H."/>
            <person name="Han J."/>
            <person name="Woyke T."/>
            <person name="Pitluck S."/>
            <person name="Nolan M."/>
            <person name="Ivanova N."/>
            <person name="Pati A."/>
            <person name="Land M.L."/>
            <person name="Dlutek M."/>
            <person name="Doolittle W.F."/>
            <person name="Noll K.M."/>
            <person name="Nesbo C.L."/>
        </authorList>
    </citation>
    <scope>NUCLEOTIDE SEQUENCE [LARGE SCALE GENOMIC DNA]</scope>
    <source>
        <strain evidence="4">mesG1.Ag.4.2</strain>
    </source>
</reference>
<dbReference type="PANTHER" id="PTHR30508">
    <property type="entry name" value="FES CLUSTER ASSEMBLY PROTEIN SUF"/>
    <property type="match status" value="1"/>
</dbReference>
<dbReference type="AlphaFoldDB" id="I2F2A9"/>
<proteinExistence type="inferred from homology"/>
<evidence type="ECO:0000313" key="3">
    <source>
        <dbReference type="EMBL" id="AFK06062.1"/>
    </source>
</evidence>
<sequence length="318" mass="35476">MINSNFEREFTAIAKEYERAGGNVSDFLRKDIVSIIVSGNKVIGRNTVDGVHVRAKELTNGVEIWLEIDGGTVIENPIHLCTGYLKPEGTQEVLIHNRLGDHTKAKFISHCVFPSGVNFTHSMIADTDVGNYSEMLYEDTHMHSKDGGVTVKATYNTVVREGGRFQNLFYLTKTRVGKLFVKMNVDLEKDASAHIESKVYERDDDYLEIDEQLYLNGEGSSGIAKTTVFATDRSRAKIINKAYGNAAYSKGHIECNEIIKGDSVEVGTVPELYVRNEKAELTHEASIGRVNVKQMETLMSKGLTEEEATDMIVRGMLR</sequence>
<dbReference type="InterPro" id="IPR000825">
    <property type="entry name" value="SUF_FeS_clus_asmbl_SufBD_core"/>
</dbReference>
<dbReference type="InterPro" id="IPR055346">
    <property type="entry name" value="Fe-S_cluster_assembly_SufBD"/>
</dbReference>
<dbReference type="KEGG" id="mpg:Theba_0333"/>
<accession>I2F2A9</accession>
<gene>
    <name evidence="3" type="ORF">Theba_0333</name>
</gene>
<name>I2F2A9_9BACT</name>
<dbReference type="InterPro" id="IPR037284">
    <property type="entry name" value="SUF_FeS_clus_asmbl_SufBD_sf"/>
</dbReference>
<evidence type="ECO:0000313" key="4">
    <source>
        <dbReference type="Proteomes" id="UP000002881"/>
    </source>
</evidence>
<dbReference type="Proteomes" id="UP000002881">
    <property type="component" value="Chromosome"/>
</dbReference>
<organism evidence="3 4">
    <name type="scientific">Mesotoga prima MesG1.Ag.4.2</name>
    <dbReference type="NCBI Taxonomy" id="660470"/>
    <lineage>
        <taxon>Bacteria</taxon>
        <taxon>Thermotogati</taxon>
        <taxon>Thermotogota</taxon>
        <taxon>Thermotogae</taxon>
        <taxon>Kosmotogales</taxon>
        <taxon>Kosmotogaceae</taxon>
        <taxon>Mesotoga</taxon>
    </lineage>
</organism>
<comment type="similarity">
    <text evidence="1">Belongs to the iron-sulfur cluster assembly SufBD family.</text>
</comment>
<feature type="domain" description="SUF system FeS cluster assembly SufBD core" evidence="2">
    <location>
        <begin position="99"/>
        <end position="315"/>
    </location>
</feature>
<dbReference type="GeneID" id="87106187"/>
<dbReference type="SUPFAM" id="SSF101960">
    <property type="entry name" value="Stabilizer of iron transporter SufD"/>
    <property type="match status" value="1"/>
</dbReference>
<dbReference type="STRING" id="660470.Theba_0333"/>
<keyword evidence="4" id="KW-1185">Reference proteome</keyword>
<evidence type="ECO:0000256" key="1">
    <source>
        <dbReference type="ARBA" id="ARBA00043967"/>
    </source>
</evidence>
<dbReference type="RefSeq" id="WP_014730203.1">
    <property type="nucleotide sequence ID" value="NC_017934.1"/>
</dbReference>
<dbReference type="Pfam" id="PF01458">
    <property type="entry name" value="SUFBD_core"/>
    <property type="match status" value="1"/>
</dbReference>